<sequence length="85" mass="10385">MNLPVNFYEILHCHEHKRYQLRWIRRFATEKFLRVSLRGEIKLPHVENFERNRYRTARNLSLTCRKPQPNHDTEPGLNVENLTKN</sequence>
<organism evidence="2 3">
    <name type="scientific">Ancylostoma ceylanicum</name>
    <dbReference type="NCBI Taxonomy" id="53326"/>
    <lineage>
        <taxon>Eukaryota</taxon>
        <taxon>Metazoa</taxon>
        <taxon>Ecdysozoa</taxon>
        <taxon>Nematoda</taxon>
        <taxon>Chromadorea</taxon>
        <taxon>Rhabditida</taxon>
        <taxon>Rhabditina</taxon>
        <taxon>Rhabditomorpha</taxon>
        <taxon>Strongyloidea</taxon>
        <taxon>Ancylostomatidae</taxon>
        <taxon>Ancylostomatinae</taxon>
        <taxon>Ancylostoma</taxon>
    </lineage>
</organism>
<accession>A0A016RYH6</accession>
<reference evidence="3" key="1">
    <citation type="journal article" date="2015" name="Nat. Genet.">
        <title>The genome and transcriptome of the zoonotic hookworm Ancylostoma ceylanicum identify infection-specific gene families.</title>
        <authorList>
            <person name="Schwarz E.M."/>
            <person name="Hu Y."/>
            <person name="Antoshechkin I."/>
            <person name="Miller M.M."/>
            <person name="Sternberg P.W."/>
            <person name="Aroian R.V."/>
        </authorList>
    </citation>
    <scope>NUCLEOTIDE SEQUENCE</scope>
    <source>
        <strain evidence="3">HY135</strain>
    </source>
</reference>
<proteinExistence type="predicted"/>
<comment type="caution">
    <text evidence="2">The sequence shown here is derived from an EMBL/GenBank/DDBJ whole genome shotgun (WGS) entry which is preliminary data.</text>
</comment>
<protein>
    <submittedName>
        <fullName evidence="2">Uncharacterized protein</fullName>
    </submittedName>
</protein>
<keyword evidence="3" id="KW-1185">Reference proteome</keyword>
<feature type="region of interest" description="Disordered" evidence="1">
    <location>
        <begin position="64"/>
        <end position="85"/>
    </location>
</feature>
<dbReference type="EMBL" id="JARK01001673">
    <property type="protein sequence ID" value="EYB83356.1"/>
    <property type="molecule type" value="Genomic_DNA"/>
</dbReference>
<evidence type="ECO:0000313" key="2">
    <source>
        <dbReference type="EMBL" id="EYB83356.1"/>
    </source>
</evidence>
<name>A0A016RYH6_9BILA</name>
<gene>
    <name evidence="2" type="primary">Acey_s0337.g2906</name>
    <name evidence="2" type="ORF">Y032_0337g2906</name>
</gene>
<evidence type="ECO:0000256" key="1">
    <source>
        <dbReference type="SAM" id="MobiDB-lite"/>
    </source>
</evidence>
<evidence type="ECO:0000313" key="3">
    <source>
        <dbReference type="Proteomes" id="UP000024635"/>
    </source>
</evidence>
<dbReference type="AlphaFoldDB" id="A0A016RYH6"/>
<dbReference type="Proteomes" id="UP000024635">
    <property type="component" value="Unassembled WGS sequence"/>
</dbReference>